<evidence type="ECO:0000313" key="4">
    <source>
        <dbReference type="Proteomes" id="UP000037460"/>
    </source>
</evidence>
<feature type="region of interest" description="Disordered" evidence="2">
    <location>
        <begin position="667"/>
        <end position="699"/>
    </location>
</feature>
<evidence type="ECO:0000256" key="2">
    <source>
        <dbReference type="SAM" id="MobiDB-lite"/>
    </source>
</evidence>
<sequence>MPNASTDTEQCVATILTRLQLAVTAHQARIVKVLAPGEALERRERDSEHRTPAVTPGTAQPSVPSELRALCSYFGIDVEIDTAGGHAVLREARRVCEQVPSWQQAQHAALAKLELTSAPMIAAMGAACTLGNVVRESGVVAAAAVDTDGSALSETAHAAAHLLQASCAHELHCELRQCLNVLRSVQRTLALRAAGWLPPPLPDGSRLDPEAIASGGLPSSAARAVRSARVQLPDASAAMATAPSAAAAISGVSEGGGAEMADAGVEMADAGVEIAAALTLATCPILPPLRPAPLPTIAVSRRLVSLTAELGRVCSHYGNDSAMAAVYGTGKYDANSVVESKKLRGSEAEAEVAKRLAVAKALPSALRLVSRCFGSTGAAPSASFAPVLAPVLAPSAEERRAAAAGCAAVALALHETVSGLEDRILASAARAYGALGVAHVTPHTHVGRLRCLLLSQGLVIAEPLALPPPLAPKIEPMADEAVREAAMARKTLKKEPVAPWVEAAAVAAVVEQRAYMRSKEGDKEGAGAGESSLDVPPICAHELRKRPALLPTLGVWSAVIELVQSEAAAQSIVGEGAAPDEEAALRVALSTARLGLHASEEGARVAMERELAELSDDLQAEIAEIEERLEEVLAVDLTEAKEQALKTAQAYERQWETAAHDLQPAADKLAEQQHSGGGASPSKFPQPNKAKVEQNRREAEADVHRLLDELRLVISMRKLREHAAESIHARRLEELHNGTSLAIAASLDKPRETSLGTYDDEPQEDGLALRSVAEVLEAERQLSDELRATQKANASLLDKLDSLQAASKATDQEHTTFLHGKVRHLLKQHMGVGVEKPPETRWR</sequence>
<comment type="caution">
    <text evidence="3">The sequence shown here is derived from an EMBL/GenBank/DDBJ whole genome shotgun (WGS) entry which is preliminary data.</text>
</comment>
<reference evidence="4" key="1">
    <citation type="journal article" date="2015" name="PLoS Genet.">
        <title>Genome Sequence and Transcriptome Analyses of Chrysochromulina tobin: Metabolic Tools for Enhanced Algal Fitness in the Prominent Order Prymnesiales (Haptophyceae).</title>
        <authorList>
            <person name="Hovde B.T."/>
            <person name="Deodato C.R."/>
            <person name="Hunsperger H.M."/>
            <person name="Ryken S.A."/>
            <person name="Yost W."/>
            <person name="Jha R.K."/>
            <person name="Patterson J."/>
            <person name="Monnat R.J. Jr."/>
            <person name="Barlow S.B."/>
            <person name="Starkenburg S.R."/>
            <person name="Cattolico R.A."/>
        </authorList>
    </citation>
    <scope>NUCLEOTIDE SEQUENCE</scope>
    <source>
        <strain evidence="4">CCMP291</strain>
    </source>
</reference>
<evidence type="ECO:0000256" key="1">
    <source>
        <dbReference type="SAM" id="Coils"/>
    </source>
</evidence>
<protein>
    <submittedName>
        <fullName evidence="3">Uncharacterized protein</fullName>
    </submittedName>
</protein>
<keyword evidence="4" id="KW-1185">Reference proteome</keyword>
<keyword evidence="1" id="KW-0175">Coiled coil</keyword>
<feature type="coiled-coil region" evidence="1">
    <location>
        <begin position="604"/>
        <end position="654"/>
    </location>
</feature>
<feature type="region of interest" description="Disordered" evidence="2">
    <location>
        <begin position="40"/>
        <end position="61"/>
    </location>
</feature>
<feature type="compositionally biased region" description="Basic and acidic residues" evidence="2">
    <location>
        <begin position="40"/>
        <end position="51"/>
    </location>
</feature>
<feature type="compositionally biased region" description="Basic and acidic residues" evidence="2">
    <location>
        <begin position="690"/>
        <end position="699"/>
    </location>
</feature>
<dbReference type="EMBL" id="JWZX01001181">
    <property type="protein sequence ID" value="KOO34549.1"/>
    <property type="molecule type" value="Genomic_DNA"/>
</dbReference>
<name>A0A0M0K6X7_9EUKA</name>
<accession>A0A0M0K6X7</accession>
<gene>
    <name evidence="3" type="ORF">Ctob_008605</name>
</gene>
<dbReference type="AlphaFoldDB" id="A0A0M0K6X7"/>
<proteinExistence type="predicted"/>
<organism evidence="3 4">
    <name type="scientific">Chrysochromulina tobinii</name>
    <dbReference type="NCBI Taxonomy" id="1460289"/>
    <lineage>
        <taxon>Eukaryota</taxon>
        <taxon>Haptista</taxon>
        <taxon>Haptophyta</taxon>
        <taxon>Prymnesiophyceae</taxon>
        <taxon>Prymnesiales</taxon>
        <taxon>Chrysochromulinaceae</taxon>
        <taxon>Chrysochromulina</taxon>
    </lineage>
</organism>
<evidence type="ECO:0000313" key="3">
    <source>
        <dbReference type="EMBL" id="KOO34549.1"/>
    </source>
</evidence>
<dbReference type="Proteomes" id="UP000037460">
    <property type="component" value="Unassembled WGS sequence"/>
</dbReference>